<dbReference type="STRING" id="1121326.CLMAG_27830"/>
<accession>A0A161Y4A7</accession>
<dbReference type="Proteomes" id="UP000076603">
    <property type="component" value="Unassembled WGS sequence"/>
</dbReference>
<dbReference type="PATRIC" id="fig|1121326.3.peg.2797"/>
<keyword evidence="1" id="KW-1133">Transmembrane helix</keyword>
<reference evidence="2 3" key="1">
    <citation type="submission" date="2016-04" db="EMBL/GenBank/DDBJ databases">
        <title>Genome sequence of Clostridium magnum DSM 2767.</title>
        <authorList>
            <person name="Poehlein A."/>
            <person name="Uhlig R."/>
            <person name="Fischer R."/>
            <person name="Bahl H."/>
            <person name="Daniel R."/>
        </authorList>
    </citation>
    <scope>NUCLEOTIDE SEQUENCE [LARGE SCALE GENOMIC DNA]</scope>
    <source>
        <strain evidence="2 3">DSM 2767</strain>
    </source>
</reference>
<keyword evidence="1" id="KW-0472">Membrane</keyword>
<feature type="transmembrane region" description="Helical" evidence="1">
    <location>
        <begin position="163"/>
        <end position="189"/>
    </location>
</feature>
<protein>
    <submittedName>
        <fullName evidence="2">TraX protein</fullName>
    </submittedName>
</protein>
<feature type="transmembrane region" description="Helical" evidence="1">
    <location>
        <begin position="50"/>
        <end position="69"/>
    </location>
</feature>
<comment type="caution">
    <text evidence="2">The sequence shown here is derived from an EMBL/GenBank/DDBJ whole genome shotgun (WGS) entry which is preliminary data.</text>
</comment>
<dbReference type="InterPro" id="IPR008875">
    <property type="entry name" value="TraX"/>
</dbReference>
<proteinExistence type="predicted"/>
<dbReference type="Pfam" id="PF05857">
    <property type="entry name" value="TraX"/>
    <property type="match status" value="1"/>
</dbReference>
<dbReference type="OrthoDB" id="9781069at2"/>
<evidence type="ECO:0000256" key="1">
    <source>
        <dbReference type="SAM" id="Phobius"/>
    </source>
</evidence>
<keyword evidence="3" id="KW-1185">Reference proteome</keyword>
<evidence type="ECO:0000313" key="2">
    <source>
        <dbReference type="EMBL" id="KZL92969.1"/>
    </source>
</evidence>
<dbReference type="RefSeq" id="WP_066622851.1">
    <property type="nucleotide sequence ID" value="NZ_FQXL01000049.1"/>
</dbReference>
<dbReference type="EMBL" id="LWAE01000002">
    <property type="protein sequence ID" value="KZL92969.1"/>
    <property type="molecule type" value="Genomic_DNA"/>
</dbReference>
<feature type="transmembrane region" description="Helical" evidence="1">
    <location>
        <begin position="99"/>
        <end position="115"/>
    </location>
</feature>
<sequence>MEHPLRTLNHPIIVTKENKKNDTLKVFGIVLMIMDHMGLAFFPNIIAFRIIGRLAFPIFAYGIAMGYTYSKNVNKYILRLAAFALVSEPIFHLITPKGLNIFFTLIIGLICIIAIDKKRYVILALVLILSYFLPLDYGLYGVLTIIAFYVFKNNINDTVIALLIINGIYALQHNTLIQCLSLFSLLLIYKKWTINLQINKYFGYAFYPCHLLIIAIVKILIK</sequence>
<evidence type="ECO:0000313" key="3">
    <source>
        <dbReference type="Proteomes" id="UP000076603"/>
    </source>
</evidence>
<feature type="transmembrane region" description="Helical" evidence="1">
    <location>
        <begin position="26"/>
        <end position="44"/>
    </location>
</feature>
<organism evidence="2 3">
    <name type="scientific">Clostridium magnum DSM 2767</name>
    <dbReference type="NCBI Taxonomy" id="1121326"/>
    <lineage>
        <taxon>Bacteria</taxon>
        <taxon>Bacillati</taxon>
        <taxon>Bacillota</taxon>
        <taxon>Clostridia</taxon>
        <taxon>Eubacteriales</taxon>
        <taxon>Clostridiaceae</taxon>
        <taxon>Clostridium</taxon>
    </lineage>
</organism>
<feature type="transmembrane region" description="Helical" evidence="1">
    <location>
        <begin position="201"/>
        <end position="221"/>
    </location>
</feature>
<feature type="transmembrane region" description="Helical" evidence="1">
    <location>
        <begin position="122"/>
        <end position="151"/>
    </location>
</feature>
<keyword evidence="1" id="KW-0812">Transmembrane</keyword>
<dbReference type="AlphaFoldDB" id="A0A161Y4A7"/>
<gene>
    <name evidence="2" type="ORF">CLMAG_27830</name>
</gene>
<name>A0A161Y4A7_9CLOT</name>